<accession>A0ABT3GD21</accession>
<sequence length="219" mass="23997">MISLIIDADSGRMIATTTALPQAITATPTGLAFTGELSFEEWSDIGHRFGRGMESVAWCIGDWLLYGEAKFTGRVAGEAYDAAIAATGMDRSTLKSYASVCKSIPSNERIDSLSFYHHKSVAAMPSEKRSEWLKVVAQQPSRPSARRLRASIRAAATDKPHILTDEEILNRDTGTGHDNYGVHLTRLKTVLRKDFPNMDAQQKGVVKEEIAELLAIVGM</sequence>
<protein>
    <submittedName>
        <fullName evidence="1">Uncharacterized protein</fullName>
    </submittedName>
</protein>
<gene>
    <name evidence="1" type="ORF">OKA05_02040</name>
</gene>
<dbReference type="RefSeq" id="WP_264485422.1">
    <property type="nucleotide sequence ID" value="NZ_JAPDDT010000001.1"/>
</dbReference>
<dbReference type="Proteomes" id="UP001320876">
    <property type="component" value="Unassembled WGS sequence"/>
</dbReference>
<evidence type="ECO:0000313" key="1">
    <source>
        <dbReference type="EMBL" id="MCW1921313.1"/>
    </source>
</evidence>
<name>A0ABT3GD21_9BACT</name>
<reference evidence="1 2" key="1">
    <citation type="submission" date="2022-10" db="EMBL/GenBank/DDBJ databases">
        <title>Luteolibacter arcticus strain CCTCC AB 2014275, whole genome shotgun sequencing project.</title>
        <authorList>
            <person name="Zhao G."/>
            <person name="Shen L."/>
        </authorList>
    </citation>
    <scope>NUCLEOTIDE SEQUENCE [LARGE SCALE GENOMIC DNA]</scope>
    <source>
        <strain evidence="1 2">CCTCC AB 2014275</strain>
    </source>
</reference>
<proteinExistence type="predicted"/>
<organism evidence="1 2">
    <name type="scientific">Luteolibacter arcticus</name>
    <dbReference type="NCBI Taxonomy" id="1581411"/>
    <lineage>
        <taxon>Bacteria</taxon>
        <taxon>Pseudomonadati</taxon>
        <taxon>Verrucomicrobiota</taxon>
        <taxon>Verrucomicrobiia</taxon>
        <taxon>Verrucomicrobiales</taxon>
        <taxon>Verrucomicrobiaceae</taxon>
        <taxon>Luteolibacter</taxon>
    </lineage>
</organism>
<evidence type="ECO:0000313" key="2">
    <source>
        <dbReference type="Proteomes" id="UP001320876"/>
    </source>
</evidence>
<dbReference type="EMBL" id="JAPDDT010000001">
    <property type="protein sequence ID" value="MCW1921313.1"/>
    <property type="molecule type" value="Genomic_DNA"/>
</dbReference>
<comment type="caution">
    <text evidence="1">The sequence shown here is derived from an EMBL/GenBank/DDBJ whole genome shotgun (WGS) entry which is preliminary data.</text>
</comment>
<keyword evidence="2" id="KW-1185">Reference proteome</keyword>